<dbReference type="RefSeq" id="WP_077719013.1">
    <property type="nucleotide sequence ID" value="NZ_CP019699.1"/>
</dbReference>
<dbReference type="OrthoDB" id="48998at2"/>
<name>A0A1U9K589_9BACL</name>
<protein>
    <recommendedName>
        <fullName evidence="6">Ribosomal processing cysteine protease Prp</fullName>
    </recommendedName>
</protein>
<dbReference type="PANTHER" id="PTHR39178:SF1">
    <property type="entry name" value="RIBOSOMAL-PROCESSING CYSTEINE PROTEASE PRP"/>
    <property type="match status" value="1"/>
</dbReference>
<keyword evidence="3" id="KW-0378">Hydrolase</keyword>
<dbReference type="InterPro" id="IPR036764">
    <property type="entry name" value="Peptidase_Prp_sf"/>
</dbReference>
<evidence type="ECO:0000256" key="6">
    <source>
        <dbReference type="ARBA" id="ARBA00044538"/>
    </source>
</evidence>
<dbReference type="InterPro" id="IPR007422">
    <property type="entry name" value="Peptidase_Prp"/>
</dbReference>
<dbReference type="GO" id="GO:0042254">
    <property type="term" value="P:ribosome biogenesis"/>
    <property type="evidence" value="ECO:0007669"/>
    <property type="project" value="UniProtKB-KW"/>
</dbReference>
<dbReference type="Gene3D" id="3.30.70.1490">
    <property type="entry name" value="Cysteine protease Prp"/>
    <property type="match status" value="1"/>
</dbReference>
<evidence type="ECO:0000256" key="4">
    <source>
        <dbReference type="ARBA" id="ARBA00022807"/>
    </source>
</evidence>
<evidence type="ECO:0000313" key="8">
    <source>
        <dbReference type="Proteomes" id="UP000188603"/>
    </source>
</evidence>
<dbReference type="GO" id="GO:0006508">
    <property type="term" value="P:proteolysis"/>
    <property type="evidence" value="ECO:0007669"/>
    <property type="project" value="UniProtKB-KW"/>
</dbReference>
<dbReference type="GO" id="GO:0008234">
    <property type="term" value="F:cysteine-type peptidase activity"/>
    <property type="evidence" value="ECO:0007669"/>
    <property type="project" value="UniProtKB-KW"/>
</dbReference>
<dbReference type="AlphaFoldDB" id="A0A1U9K589"/>
<dbReference type="CDD" id="cd16332">
    <property type="entry name" value="Prp-like"/>
    <property type="match status" value="1"/>
</dbReference>
<keyword evidence="2" id="KW-0645">Protease</keyword>
<sequence length="109" mass="12115">MVTVQVTRDTIGQWIRQVSISGHALYDDYGKDIVCAAVSSVSINILNAIETLLDVSLEMEEGEDSIVARVPDMEEPNRAEHVQLLMETLVYSLNAIAKEYPSFVSVRES</sequence>
<keyword evidence="4" id="KW-0788">Thiol protease</keyword>
<dbReference type="SUPFAM" id="SSF118010">
    <property type="entry name" value="TM1457-like"/>
    <property type="match status" value="1"/>
</dbReference>
<dbReference type="Pfam" id="PF04327">
    <property type="entry name" value="Peptidase_Prp"/>
    <property type="match status" value="1"/>
</dbReference>
<evidence type="ECO:0000256" key="2">
    <source>
        <dbReference type="ARBA" id="ARBA00022670"/>
    </source>
</evidence>
<gene>
    <name evidence="7" type="ORF">B0W44_04805</name>
</gene>
<keyword evidence="8" id="KW-1185">Reference proteome</keyword>
<reference evidence="7 8" key="1">
    <citation type="journal article" date="2015" name="Int. J. Syst. Evol. Microbiol.">
        <title>Novibacillus thermophilus gen. nov., sp. nov., a Gram-staining-negative and moderately thermophilic member of the family Thermoactinomycetaceae.</title>
        <authorList>
            <person name="Yang G."/>
            <person name="Chen J."/>
            <person name="Zhou S."/>
        </authorList>
    </citation>
    <scope>NUCLEOTIDE SEQUENCE [LARGE SCALE GENOMIC DNA]</scope>
    <source>
        <strain evidence="7 8">SG-1</strain>
    </source>
</reference>
<dbReference type="STRING" id="1471761.B0W44_04805"/>
<evidence type="ECO:0000256" key="1">
    <source>
        <dbReference type="ARBA" id="ARBA00022517"/>
    </source>
</evidence>
<accession>A0A1U9K589</accession>
<dbReference type="EMBL" id="CP019699">
    <property type="protein sequence ID" value="AQS55194.1"/>
    <property type="molecule type" value="Genomic_DNA"/>
</dbReference>
<evidence type="ECO:0000313" key="7">
    <source>
        <dbReference type="EMBL" id="AQS55194.1"/>
    </source>
</evidence>
<proteinExistence type="inferred from homology"/>
<organism evidence="7 8">
    <name type="scientific">Novibacillus thermophilus</name>
    <dbReference type="NCBI Taxonomy" id="1471761"/>
    <lineage>
        <taxon>Bacteria</taxon>
        <taxon>Bacillati</taxon>
        <taxon>Bacillota</taxon>
        <taxon>Bacilli</taxon>
        <taxon>Bacillales</taxon>
        <taxon>Thermoactinomycetaceae</taxon>
        <taxon>Novibacillus</taxon>
    </lineage>
</organism>
<dbReference type="PANTHER" id="PTHR39178">
    <property type="entry name" value="HYPOTHETICAL RIBOSOME-ASSOCIATED PROTEIN"/>
    <property type="match status" value="1"/>
</dbReference>
<comment type="similarity">
    <text evidence="5">Belongs to the Prp family.</text>
</comment>
<evidence type="ECO:0000256" key="3">
    <source>
        <dbReference type="ARBA" id="ARBA00022801"/>
    </source>
</evidence>
<dbReference type="Proteomes" id="UP000188603">
    <property type="component" value="Chromosome"/>
</dbReference>
<evidence type="ECO:0000256" key="5">
    <source>
        <dbReference type="ARBA" id="ARBA00044503"/>
    </source>
</evidence>
<keyword evidence="1" id="KW-0690">Ribosome biogenesis</keyword>
<dbReference type="KEGG" id="ntr:B0W44_04805"/>